<accession>A0ABQ2D0M1</accession>
<dbReference type="InterPro" id="IPR003594">
    <property type="entry name" value="HATPase_dom"/>
</dbReference>
<evidence type="ECO:0000313" key="9">
    <source>
        <dbReference type="Proteomes" id="UP000632222"/>
    </source>
</evidence>
<dbReference type="PANTHER" id="PTHR43395:SF1">
    <property type="entry name" value="CHEMOTAXIS PROTEIN CHEA"/>
    <property type="match status" value="1"/>
</dbReference>
<dbReference type="PRINTS" id="PR00344">
    <property type="entry name" value="BCTRLSENSOR"/>
</dbReference>
<keyword evidence="9" id="KW-1185">Reference proteome</keyword>
<dbReference type="RefSeq" id="WP_189003183.1">
    <property type="nucleotide sequence ID" value="NZ_BMOD01000009.1"/>
</dbReference>
<sequence>MTPQEKLRHIFAFELQQVLTGAPPENISVVLQRGARATGWQALLAALPGLLKLPAEQLLHRMASWVPLLKTGVFPVLTGPETREQPAAKTLAAGPAPSRSEARGSGQDVRVSLQQLESLFAHAGELTVLKNRLEEHLRSLQTLESHLSVTDREVLNRFTDAVRLLRQDHFDLNRISEELTSEVIDLRLRPASLMVTPLERLVRDLTQSQGKKVQFQVQGSDTELDRNLLDPLRDALMHLIRNAIDHGLETPAERKKAQKTETGQLELTILSRGESIHLTLQDDGQGIQQERVRQKALERGLIQEGTVLSEEQVYDLLFRPGFSTAQQVSAISGRGVGLDAVRANLDLLGGEVWLTSAAGQGTTFHLRVPQTLATTRAFVLMVSGQMFAVPSRHVDRIVKPEKFTLIDQKRTIEWQGAAIPTFDLSEMLGLPSGAASITLILNLADRCVGVNVQNVLSEEEFVIKPLPWGIPSTTAFQGVVMNRSGALVPVLNVSQLSEHARPRTLVQPQTSKRQQRILVADDSVAVRTIQRSILEMAGFEVQVAENGRIALGLLRQSAFDLLVSDIEMPEMTGLELTRNIRLDERLKHLPVILVTSMASPHHQEEGMLAGADAYLIKGNYAPEDLLDTIGRLI</sequence>
<dbReference type="InterPro" id="IPR004358">
    <property type="entry name" value="Sig_transdc_His_kin-like_C"/>
</dbReference>
<dbReference type="EMBL" id="BMOD01000009">
    <property type="protein sequence ID" value="GGJ39234.1"/>
    <property type="molecule type" value="Genomic_DNA"/>
</dbReference>
<dbReference type="InterPro" id="IPR002545">
    <property type="entry name" value="CheW-lke_dom"/>
</dbReference>
<name>A0ABQ2D0M1_9DEIO</name>
<keyword evidence="8" id="KW-0418">Kinase</keyword>
<dbReference type="PROSITE" id="PS50110">
    <property type="entry name" value="RESPONSE_REGULATORY"/>
    <property type="match status" value="1"/>
</dbReference>
<dbReference type="SUPFAM" id="SSF52172">
    <property type="entry name" value="CheY-like"/>
    <property type="match status" value="1"/>
</dbReference>
<dbReference type="Proteomes" id="UP000632222">
    <property type="component" value="Unassembled WGS sequence"/>
</dbReference>
<protein>
    <recommendedName>
        <fullName evidence="2">histidine kinase</fullName>
        <ecNumber evidence="2">2.7.13.3</ecNumber>
    </recommendedName>
</protein>
<dbReference type="Pfam" id="PF02518">
    <property type="entry name" value="HATPase_c"/>
    <property type="match status" value="1"/>
</dbReference>
<dbReference type="InterPro" id="IPR011006">
    <property type="entry name" value="CheY-like_superfamily"/>
</dbReference>
<feature type="region of interest" description="Disordered" evidence="4">
    <location>
        <begin position="79"/>
        <end position="107"/>
    </location>
</feature>
<dbReference type="PROSITE" id="PS50851">
    <property type="entry name" value="CHEW"/>
    <property type="match status" value="1"/>
</dbReference>
<feature type="domain" description="Response regulatory" evidence="6">
    <location>
        <begin position="516"/>
        <end position="632"/>
    </location>
</feature>
<evidence type="ECO:0000256" key="2">
    <source>
        <dbReference type="ARBA" id="ARBA00012438"/>
    </source>
</evidence>
<dbReference type="PROSITE" id="PS50109">
    <property type="entry name" value="HIS_KIN"/>
    <property type="match status" value="1"/>
</dbReference>
<dbReference type="Pfam" id="PF00072">
    <property type="entry name" value="Response_reg"/>
    <property type="match status" value="1"/>
</dbReference>
<comment type="caution">
    <text evidence="8">The sequence shown here is derived from an EMBL/GenBank/DDBJ whole genome shotgun (WGS) entry which is preliminary data.</text>
</comment>
<dbReference type="InterPro" id="IPR001789">
    <property type="entry name" value="Sig_transdc_resp-reg_receiver"/>
</dbReference>
<reference evidence="9" key="1">
    <citation type="journal article" date="2019" name="Int. J. Syst. Evol. Microbiol.">
        <title>The Global Catalogue of Microorganisms (GCM) 10K type strain sequencing project: providing services to taxonomists for standard genome sequencing and annotation.</title>
        <authorList>
            <consortium name="The Broad Institute Genomics Platform"/>
            <consortium name="The Broad Institute Genome Sequencing Center for Infectious Disease"/>
            <person name="Wu L."/>
            <person name="Ma J."/>
        </authorList>
    </citation>
    <scope>NUCLEOTIDE SEQUENCE [LARGE SCALE GENOMIC DNA]</scope>
    <source>
        <strain evidence="9">JCM 14370</strain>
    </source>
</reference>
<dbReference type="SUPFAM" id="SSF55874">
    <property type="entry name" value="ATPase domain of HSP90 chaperone/DNA topoisomerase II/histidine kinase"/>
    <property type="match status" value="1"/>
</dbReference>
<dbReference type="SMART" id="SM00260">
    <property type="entry name" value="CheW"/>
    <property type="match status" value="1"/>
</dbReference>
<dbReference type="InterPro" id="IPR005467">
    <property type="entry name" value="His_kinase_dom"/>
</dbReference>
<dbReference type="GO" id="GO:0016301">
    <property type="term" value="F:kinase activity"/>
    <property type="evidence" value="ECO:0007669"/>
    <property type="project" value="UniProtKB-KW"/>
</dbReference>
<feature type="domain" description="CheW-like" evidence="7">
    <location>
        <begin position="374"/>
        <end position="502"/>
    </location>
</feature>
<comment type="catalytic activity">
    <reaction evidence="1">
        <text>ATP + protein L-histidine = ADP + protein N-phospho-L-histidine.</text>
        <dbReference type="EC" id="2.7.13.3"/>
    </reaction>
</comment>
<evidence type="ECO:0000313" key="8">
    <source>
        <dbReference type="EMBL" id="GGJ39234.1"/>
    </source>
</evidence>
<gene>
    <name evidence="8" type="ORF">GCM10008938_26580</name>
</gene>
<organism evidence="8 9">
    <name type="scientific">Deinococcus roseus</name>
    <dbReference type="NCBI Taxonomy" id="392414"/>
    <lineage>
        <taxon>Bacteria</taxon>
        <taxon>Thermotogati</taxon>
        <taxon>Deinococcota</taxon>
        <taxon>Deinococci</taxon>
        <taxon>Deinococcales</taxon>
        <taxon>Deinococcaceae</taxon>
        <taxon>Deinococcus</taxon>
    </lineage>
</organism>
<dbReference type="SUPFAM" id="SSF50341">
    <property type="entry name" value="CheW-like"/>
    <property type="match status" value="1"/>
</dbReference>
<dbReference type="InterPro" id="IPR004105">
    <property type="entry name" value="CheA-like_dim"/>
</dbReference>
<feature type="domain" description="Histidine kinase" evidence="5">
    <location>
        <begin position="128"/>
        <end position="372"/>
    </location>
</feature>
<dbReference type="Pfam" id="PF01584">
    <property type="entry name" value="CheW"/>
    <property type="match status" value="1"/>
</dbReference>
<keyword evidence="8" id="KW-0808">Transferase</keyword>
<evidence type="ECO:0000259" key="7">
    <source>
        <dbReference type="PROSITE" id="PS50851"/>
    </source>
</evidence>
<evidence type="ECO:0000256" key="3">
    <source>
        <dbReference type="PROSITE-ProRule" id="PRU00169"/>
    </source>
</evidence>
<dbReference type="SMART" id="SM00387">
    <property type="entry name" value="HATPase_c"/>
    <property type="match status" value="1"/>
</dbReference>
<dbReference type="InterPro" id="IPR036061">
    <property type="entry name" value="CheW-like_dom_sf"/>
</dbReference>
<feature type="modified residue" description="4-aspartylphosphate" evidence="3">
    <location>
        <position position="565"/>
    </location>
</feature>
<dbReference type="InterPro" id="IPR051315">
    <property type="entry name" value="Bact_Chemotaxis_CheA"/>
</dbReference>
<evidence type="ECO:0000259" key="6">
    <source>
        <dbReference type="PROSITE" id="PS50110"/>
    </source>
</evidence>
<dbReference type="Gene3D" id="3.30.565.10">
    <property type="entry name" value="Histidine kinase-like ATPase, C-terminal domain"/>
    <property type="match status" value="1"/>
</dbReference>
<evidence type="ECO:0000259" key="5">
    <source>
        <dbReference type="PROSITE" id="PS50109"/>
    </source>
</evidence>
<dbReference type="SMART" id="SM01231">
    <property type="entry name" value="H-kinase_dim"/>
    <property type="match status" value="1"/>
</dbReference>
<keyword evidence="3" id="KW-0597">Phosphoprotein</keyword>
<proteinExistence type="predicted"/>
<dbReference type="Gene3D" id="3.40.50.2300">
    <property type="match status" value="1"/>
</dbReference>
<dbReference type="SMART" id="SM00448">
    <property type="entry name" value="REC"/>
    <property type="match status" value="1"/>
</dbReference>
<dbReference type="InterPro" id="IPR036890">
    <property type="entry name" value="HATPase_C_sf"/>
</dbReference>
<evidence type="ECO:0000256" key="4">
    <source>
        <dbReference type="SAM" id="MobiDB-lite"/>
    </source>
</evidence>
<dbReference type="EC" id="2.7.13.3" evidence="2"/>
<evidence type="ECO:0000256" key="1">
    <source>
        <dbReference type="ARBA" id="ARBA00000085"/>
    </source>
</evidence>
<dbReference type="PANTHER" id="PTHR43395">
    <property type="entry name" value="SENSOR HISTIDINE KINASE CHEA"/>
    <property type="match status" value="1"/>
</dbReference>